<reference evidence="2" key="1">
    <citation type="submission" date="2016-12" db="EMBL/GenBank/DDBJ databases">
        <title>A murine herpesvirus closely related to ubiquitous human herpesviruses causes T-cell depletion.</title>
        <authorList>
            <person name="Patel S.J."/>
            <person name="Zhao G."/>
            <person name="Penna V.R."/>
            <person name="Park E."/>
            <person name="Lauron E.J."/>
            <person name="Harvey I.B."/>
            <person name="Beatty W.L."/>
            <person name="Plougastel-Douglas B."/>
            <person name="Poursine-Laurent J."/>
            <person name="Fremont D.H."/>
            <person name="Wang D."/>
            <person name="Yokoyama W.M."/>
        </authorList>
    </citation>
    <scope>NUCLEOTIDE SEQUENCE [LARGE SCALE GENOMIC DNA]</scope>
    <source>
        <strain evidence="2">YOK1</strain>
    </source>
</reference>
<keyword evidence="1" id="KW-0812">Transmembrane</keyword>
<accession>A0A1P8VIN6</accession>
<proteinExistence type="predicted"/>
<dbReference type="KEGG" id="vg:30999345"/>
<keyword evidence="1" id="KW-0472">Membrane</keyword>
<dbReference type="Proteomes" id="UP000202182">
    <property type="component" value="Segment"/>
</dbReference>
<gene>
    <name evidence="2" type="primary">ORF4</name>
    <name evidence="2" type="ORF">MRV_0008</name>
</gene>
<evidence type="ECO:0000313" key="3">
    <source>
        <dbReference type="Proteomes" id="UP000202182"/>
    </source>
</evidence>
<keyword evidence="3" id="KW-1185">Reference proteome</keyword>
<protein>
    <submittedName>
        <fullName evidence="2">Uncharacterized protein</fullName>
    </submittedName>
</protein>
<keyword evidence="1" id="KW-1133">Transmembrane helix</keyword>
<sequence>MEVRCPGGEYLLKIGMGMIKMLLMFIKIYFSRRPSDKASSRLDCLDPSVGLSMSTSVLLLVSQWGMGIGCASPPSFCPRYPFGQLIIVRSGEFLFLFCVFQGSRPGEMVSIWKFFAGSALGLPFSRSQDVDVWGINR</sequence>
<evidence type="ECO:0000256" key="1">
    <source>
        <dbReference type="SAM" id="Phobius"/>
    </source>
</evidence>
<organism evidence="2">
    <name type="scientific">Murid betaherpesvirus 3</name>
    <dbReference type="NCBI Taxonomy" id="2560603"/>
    <lineage>
        <taxon>Viruses</taxon>
        <taxon>Duplodnaviria</taxon>
        <taxon>Heunggongvirae</taxon>
        <taxon>Peploviricota</taxon>
        <taxon>Herviviricetes</taxon>
        <taxon>Herpesvirales</taxon>
        <taxon>Orthoherpesviridae</taxon>
        <taxon>Betaherpesvirinae</taxon>
        <taxon>Roseolovirus</taxon>
        <taxon>Roseolovirus muridbeta3</taxon>
    </lineage>
</organism>
<name>A0A1P8VIN6_9BETA</name>
<dbReference type="EMBL" id="KY355735">
    <property type="protein sequence ID" value="APZ76219.1"/>
    <property type="molecule type" value="Genomic_DNA"/>
</dbReference>
<evidence type="ECO:0000313" key="2">
    <source>
        <dbReference type="EMBL" id="APZ76219.1"/>
    </source>
</evidence>
<feature type="transmembrane region" description="Helical" evidence="1">
    <location>
        <begin position="12"/>
        <end position="30"/>
    </location>
</feature>